<comment type="similarity">
    <text evidence="2">Belongs to the Nudix hydrolase family. NudF subfamily.</text>
</comment>
<evidence type="ECO:0000256" key="1">
    <source>
        <dbReference type="ARBA" id="ARBA00001946"/>
    </source>
</evidence>
<dbReference type="InterPro" id="IPR000086">
    <property type="entry name" value="NUDIX_hydrolase_dom"/>
</dbReference>
<evidence type="ECO:0000256" key="10">
    <source>
        <dbReference type="ARBA" id="ARBA00030308"/>
    </source>
</evidence>
<evidence type="ECO:0000256" key="6">
    <source>
        <dbReference type="ARBA" id="ARBA00022801"/>
    </source>
</evidence>
<accession>A0ABQ0C8L4</accession>
<reference evidence="14 15" key="1">
    <citation type="submission" date="2024-05" db="EMBL/GenBank/DDBJ databases">
        <authorList>
            <consortium name="Candidatus Magnetaquicoccaceae bacterium FCR-1 genome sequencing consortium"/>
            <person name="Shimoshige H."/>
            <person name="Shimamura S."/>
            <person name="Taoka A."/>
            <person name="Kobayashi H."/>
            <person name="Maekawa T."/>
        </authorList>
    </citation>
    <scope>NUCLEOTIDE SEQUENCE [LARGE SCALE GENOMIC DNA]</scope>
    <source>
        <strain evidence="14 15">FCR-1</strain>
    </source>
</reference>
<evidence type="ECO:0000256" key="7">
    <source>
        <dbReference type="ARBA" id="ARBA00022842"/>
    </source>
</evidence>
<keyword evidence="5" id="KW-0479">Metal-binding</keyword>
<dbReference type="InterPro" id="IPR004385">
    <property type="entry name" value="NDP_pyrophosphatase"/>
</dbReference>
<evidence type="ECO:0000256" key="12">
    <source>
        <dbReference type="ARBA" id="ARBA00049546"/>
    </source>
</evidence>
<keyword evidence="15" id="KW-1185">Reference proteome</keyword>
<evidence type="ECO:0000256" key="3">
    <source>
        <dbReference type="ARBA" id="ARBA00012453"/>
    </source>
</evidence>
<dbReference type="PANTHER" id="PTHR11839:SF5">
    <property type="entry name" value="ADP-RIBOSE PYROPHOSPHATASE"/>
    <property type="match status" value="1"/>
</dbReference>
<evidence type="ECO:0000256" key="5">
    <source>
        <dbReference type="ARBA" id="ARBA00022723"/>
    </source>
</evidence>
<dbReference type="GO" id="GO:0047631">
    <property type="term" value="F:ADP-ribose diphosphatase activity"/>
    <property type="evidence" value="ECO:0007669"/>
    <property type="project" value="UniProtKB-EC"/>
</dbReference>
<comment type="catalytic activity">
    <reaction evidence="12">
        <text>ADP-D-ribose + H2O = D-ribose 5-phosphate + AMP + 2 H(+)</text>
        <dbReference type="Rhea" id="RHEA:10412"/>
        <dbReference type="ChEBI" id="CHEBI:15377"/>
        <dbReference type="ChEBI" id="CHEBI:15378"/>
        <dbReference type="ChEBI" id="CHEBI:57967"/>
        <dbReference type="ChEBI" id="CHEBI:78346"/>
        <dbReference type="ChEBI" id="CHEBI:456215"/>
        <dbReference type="EC" id="3.6.1.13"/>
    </reaction>
</comment>
<evidence type="ECO:0000256" key="4">
    <source>
        <dbReference type="ARBA" id="ARBA00013297"/>
    </source>
</evidence>
<dbReference type="PROSITE" id="PS51462">
    <property type="entry name" value="NUDIX"/>
    <property type="match status" value="1"/>
</dbReference>
<dbReference type="PANTHER" id="PTHR11839">
    <property type="entry name" value="UDP/ADP-SUGAR PYROPHOSPHATASE"/>
    <property type="match status" value="1"/>
</dbReference>
<gene>
    <name evidence="14" type="primary">nudF</name>
    <name evidence="14" type="ORF">SIID45300_01541</name>
</gene>
<evidence type="ECO:0000256" key="11">
    <source>
        <dbReference type="ARBA" id="ARBA00033056"/>
    </source>
</evidence>
<evidence type="ECO:0000256" key="8">
    <source>
        <dbReference type="ARBA" id="ARBA00025164"/>
    </source>
</evidence>
<evidence type="ECO:0000256" key="9">
    <source>
        <dbReference type="ARBA" id="ARBA00030162"/>
    </source>
</evidence>
<dbReference type="Proteomes" id="UP001628193">
    <property type="component" value="Unassembled WGS sequence"/>
</dbReference>
<dbReference type="SUPFAM" id="SSF55811">
    <property type="entry name" value="Nudix"/>
    <property type="match status" value="1"/>
</dbReference>
<dbReference type="EC" id="3.6.1.13" evidence="3"/>
<keyword evidence="6 14" id="KW-0378">Hydrolase</keyword>
<dbReference type="NCBIfam" id="TIGR00052">
    <property type="entry name" value="nudix-type nucleoside diphosphatase, YffH/AdpP family"/>
    <property type="match status" value="1"/>
</dbReference>
<comment type="function">
    <text evidence="8">Acts on ADP-mannose and ADP-glucose as well as ADP-ribose. Prevents glycogen biosynthesis. The reaction catalyzed by this enzyme is a limiting step of the gluconeogenic process.</text>
</comment>
<evidence type="ECO:0000256" key="2">
    <source>
        <dbReference type="ARBA" id="ARBA00007482"/>
    </source>
</evidence>
<evidence type="ECO:0000259" key="13">
    <source>
        <dbReference type="PROSITE" id="PS51462"/>
    </source>
</evidence>
<reference evidence="14 15" key="2">
    <citation type="submission" date="2024-09" db="EMBL/GenBank/DDBJ databases">
        <title>Draft genome sequence of Candidatus Magnetaquicoccaceae bacterium FCR-1.</title>
        <authorList>
            <person name="Shimoshige H."/>
            <person name="Shimamura S."/>
            <person name="Taoka A."/>
            <person name="Kobayashi H."/>
            <person name="Maekawa T."/>
        </authorList>
    </citation>
    <scope>NUCLEOTIDE SEQUENCE [LARGE SCALE GENOMIC DNA]</scope>
    <source>
        <strain evidence="14 15">FCR-1</strain>
    </source>
</reference>
<dbReference type="RefSeq" id="WP_420904918.1">
    <property type="nucleotide sequence ID" value="NZ_BAAFGK010000004.1"/>
</dbReference>
<sequence length="197" mass="22063">MKIELIDRTELYKGFFKLLRLVLRYQRFDGRMSSEASLEILERGDAAAVLLYDPKADALGLIRQFRPGPFLRGESGWCTEIVAGSCGAQSDHEAVAMRETLEETGWTPYDLRLIRSFYLSPSGSSERIHLYCGLFDSTCPREAGGGLEHENEDILPVVVPYATALTWFEGQVFNSAIAVLAIQWLIANRDALRRGDA</sequence>
<feature type="domain" description="Nudix hydrolase" evidence="13">
    <location>
        <begin position="42"/>
        <end position="171"/>
    </location>
</feature>
<evidence type="ECO:0000313" key="15">
    <source>
        <dbReference type="Proteomes" id="UP001628193"/>
    </source>
</evidence>
<protein>
    <recommendedName>
        <fullName evidence="4">ADP-ribose pyrophosphatase</fullName>
        <ecNumber evidence="3">3.6.1.13</ecNumber>
    </recommendedName>
    <alternativeName>
        <fullName evidence="9">ADP-ribose diphosphatase</fullName>
    </alternativeName>
    <alternativeName>
        <fullName evidence="11">ADP-ribose phosphohydrolase</fullName>
    </alternativeName>
    <alternativeName>
        <fullName evidence="10">Adenosine diphosphoribose pyrophosphatase</fullName>
    </alternativeName>
</protein>
<keyword evidence="7" id="KW-0460">Magnesium</keyword>
<proteinExistence type="inferred from homology"/>
<comment type="caution">
    <text evidence="14">The sequence shown here is derived from an EMBL/GenBank/DDBJ whole genome shotgun (WGS) entry which is preliminary data.</text>
</comment>
<evidence type="ECO:0000313" key="14">
    <source>
        <dbReference type="EMBL" id="GAB0057218.1"/>
    </source>
</evidence>
<comment type="cofactor">
    <cofactor evidence="1">
        <name>Mg(2+)</name>
        <dbReference type="ChEBI" id="CHEBI:18420"/>
    </cofactor>
</comment>
<name>A0ABQ0C8L4_9PROT</name>
<dbReference type="EMBL" id="BAAFGK010000004">
    <property type="protein sequence ID" value="GAB0057218.1"/>
    <property type="molecule type" value="Genomic_DNA"/>
</dbReference>
<dbReference type="InterPro" id="IPR015797">
    <property type="entry name" value="NUDIX_hydrolase-like_dom_sf"/>
</dbReference>
<organism evidence="14 15">
    <name type="scientific">Candidatus Magnetaquiglobus chichijimensis</name>
    <dbReference type="NCBI Taxonomy" id="3141448"/>
    <lineage>
        <taxon>Bacteria</taxon>
        <taxon>Pseudomonadati</taxon>
        <taxon>Pseudomonadota</taxon>
        <taxon>Magnetococcia</taxon>
        <taxon>Magnetococcales</taxon>
        <taxon>Candidatus Magnetaquicoccaceae</taxon>
        <taxon>Candidatus Magnetaquiglobus</taxon>
    </lineage>
</organism>
<dbReference type="Gene3D" id="3.90.79.10">
    <property type="entry name" value="Nucleoside Triphosphate Pyrophosphohydrolase"/>
    <property type="match status" value="1"/>
</dbReference>
<dbReference type="Pfam" id="PF00293">
    <property type="entry name" value="NUDIX"/>
    <property type="match status" value="1"/>
</dbReference>